<organism evidence="1 2">
    <name type="scientific">Pisolithus tinctorius Marx 270</name>
    <dbReference type="NCBI Taxonomy" id="870435"/>
    <lineage>
        <taxon>Eukaryota</taxon>
        <taxon>Fungi</taxon>
        <taxon>Dikarya</taxon>
        <taxon>Basidiomycota</taxon>
        <taxon>Agaricomycotina</taxon>
        <taxon>Agaricomycetes</taxon>
        <taxon>Agaricomycetidae</taxon>
        <taxon>Boletales</taxon>
        <taxon>Sclerodermatineae</taxon>
        <taxon>Pisolithaceae</taxon>
        <taxon>Pisolithus</taxon>
    </lineage>
</organism>
<evidence type="ECO:0000313" key="1">
    <source>
        <dbReference type="EMBL" id="KIO14585.1"/>
    </source>
</evidence>
<gene>
    <name evidence="1" type="ORF">M404DRAFT_991347</name>
</gene>
<dbReference type="HOGENOM" id="CLU_2705814_0_0_1"/>
<dbReference type="Proteomes" id="UP000054217">
    <property type="component" value="Unassembled WGS sequence"/>
</dbReference>
<accession>A0A0C3PK55</accession>
<dbReference type="OrthoDB" id="64867at2759"/>
<reference evidence="2" key="2">
    <citation type="submission" date="2015-01" db="EMBL/GenBank/DDBJ databases">
        <title>Evolutionary Origins and Diversification of the Mycorrhizal Mutualists.</title>
        <authorList>
            <consortium name="DOE Joint Genome Institute"/>
            <consortium name="Mycorrhizal Genomics Consortium"/>
            <person name="Kohler A."/>
            <person name="Kuo A."/>
            <person name="Nagy L.G."/>
            <person name="Floudas D."/>
            <person name="Copeland A."/>
            <person name="Barry K.W."/>
            <person name="Cichocki N."/>
            <person name="Veneault-Fourrey C."/>
            <person name="LaButti K."/>
            <person name="Lindquist E.A."/>
            <person name="Lipzen A."/>
            <person name="Lundell T."/>
            <person name="Morin E."/>
            <person name="Murat C."/>
            <person name="Riley R."/>
            <person name="Ohm R."/>
            <person name="Sun H."/>
            <person name="Tunlid A."/>
            <person name="Henrissat B."/>
            <person name="Grigoriev I.V."/>
            <person name="Hibbett D.S."/>
            <person name="Martin F."/>
        </authorList>
    </citation>
    <scope>NUCLEOTIDE SEQUENCE [LARGE SCALE GENOMIC DNA]</scope>
    <source>
        <strain evidence="2">Marx 270</strain>
    </source>
</reference>
<keyword evidence="2" id="KW-1185">Reference proteome</keyword>
<dbReference type="EMBL" id="KN831944">
    <property type="protein sequence ID" value="KIO14585.1"/>
    <property type="molecule type" value="Genomic_DNA"/>
</dbReference>
<dbReference type="InParanoid" id="A0A0C3PK55"/>
<sequence>MKNGRDSEKATLRNNLWDAQRDNDLIYHRGIPLSTAIGPTQETVMVKNNVPPGLLDPKNFVGSCGILFGGMLG</sequence>
<name>A0A0C3PK55_PISTI</name>
<reference evidence="1 2" key="1">
    <citation type="submission" date="2014-04" db="EMBL/GenBank/DDBJ databases">
        <authorList>
            <consortium name="DOE Joint Genome Institute"/>
            <person name="Kuo A."/>
            <person name="Kohler A."/>
            <person name="Costa M.D."/>
            <person name="Nagy L.G."/>
            <person name="Floudas D."/>
            <person name="Copeland A."/>
            <person name="Barry K.W."/>
            <person name="Cichocki N."/>
            <person name="Veneault-Fourrey C."/>
            <person name="LaButti K."/>
            <person name="Lindquist E.A."/>
            <person name="Lipzen A."/>
            <person name="Lundell T."/>
            <person name="Morin E."/>
            <person name="Murat C."/>
            <person name="Sun H."/>
            <person name="Tunlid A."/>
            <person name="Henrissat B."/>
            <person name="Grigoriev I.V."/>
            <person name="Hibbett D.S."/>
            <person name="Martin F."/>
            <person name="Nordberg H.P."/>
            <person name="Cantor M.N."/>
            <person name="Hua S.X."/>
        </authorList>
    </citation>
    <scope>NUCLEOTIDE SEQUENCE [LARGE SCALE GENOMIC DNA]</scope>
    <source>
        <strain evidence="1 2">Marx 270</strain>
    </source>
</reference>
<dbReference type="STRING" id="870435.A0A0C3PK55"/>
<protein>
    <submittedName>
        <fullName evidence="1">Uncharacterized protein</fullName>
    </submittedName>
</protein>
<proteinExistence type="predicted"/>
<evidence type="ECO:0000313" key="2">
    <source>
        <dbReference type="Proteomes" id="UP000054217"/>
    </source>
</evidence>
<dbReference type="AlphaFoldDB" id="A0A0C3PK55"/>